<dbReference type="EMBL" id="PGOL01003046">
    <property type="protein sequence ID" value="PKI43498.1"/>
    <property type="molecule type" value="Genomic_DNA"/>
</dbReference>
<organism evidence="8 9">
    <name type="scientific">Punica granatum</name>
    <name type="common">Pomegranate</name>
    <dbReference type="NCBI Taxonomy" id="22663"/>
    <lineage>
        <taxon>Eukaryota</taxon>
        <taxon>Viridiplantae</taxon>
        <taxon>Streptophyta</taxon>
        <taxon>Embryophyta</taxon>
        <taxon>Tracheophyta</taxon>
        <taxon>Spermatophyta</taxon>
        <taxon>Magnoliopsida</taxon>
        <taxon>eudicotyledons</taxon>
        <taxon>Gunneridae</taxon>
        <taxon>Pentapetalae</taxon>
        <taxon>rosids</taxon>
        <taxon>malvids</taxon>
        <taxon>Myrtales</taxon>
        <taxon>Lythraceae</taxon>
        <taxon>Punica</taxon>
    </lineage>
</organism>
<evidence type="ECO:0000256" key="2">
    <source>
        <dbReference type="ARBA" id="ARBA00006921"/>
    </source>
</evidence>
<evidence type="ECO:0000256" key="6">
    <source>
        <dbReference type="ARBA" id="ARBA00023136"/>
    </source>
</evidence>
<proteinExistence type="inferred from homology"/>
<dbReference type="OrthoDB" id="73901at2759"/>
<keyword evidence="6 7" id="KW-0472">Membrane</keyword>
<gene>
    <name evidence="8" type="ORF">CRG98_036100</name>
</gene>
<keyword evidence="7" id="KW-0813">Transport</keyword>
<dbReference type="STRING" id="22663.A0A2I0IHN9"/>
<dbReference type="Proteomes" id="UP000233551">
    <property type="component" value="Unassembled WGS sequence"/>
</dbReference>
<feature type="transmembrane region" description="Helical" evidence="7">
    <location>
        <begin position="24"/>
        <end position="44"/>
    </location>
</feature>
<keyword evidence="7" id="KW-0186">Copper</keyword>
<comment type="similarity">
    <text evidence="2 7">Belongs to the copper transporter (Ctr) (TC 1.A.56) family. SLC31A subfamily.</text>
</comment>
<feature type="transmembrane region" description="Helical" evidence="7">
    <location>
        <begin position="115"/>
        <end position="131"/>
    </location>
</feature>
<dbReference type="GO" id="GO:0005886">
    <property type="term" value="C:plasma membrane"/>
    <property type="evidence" value="ECO:0007669"/>
    <property type="project" value="TreeGrafter"/>
</dbReference>
<comment type="caution">
    <text evidence="8">The sequence shown here is derived from an EMBL/GenBank/DDBJ whole genome shotgun (WGS) entry which is preliminary data.</text>
</comment>
<dbReference type="PANTHER" id="PTHR12483:SF27">
    <property type="entry name" value="COPPER TRANSPORT PROTEIN CTR1"/>
    <property type="match status" value="1"/>
</dbReference>
<protein>
    <recommendedName>
        <fullName evidence="7">Copper transport protein</fullName>
    </recommendedName>
</protein>
<keyword evidence="7" id="KW-0406">Ion transport</keyword>
<name>A0A2I0IHN9_PUNGR</name>
<evidence type="ECO:0000256" key="7">
    <source>
        <dbReference type="RuleBase" id="RU367022"/>
    </source>
</evidence>
<keyword evidence="5 7" id="KW-1133">Transmembrane helix</keyword>
<accession>A0A2I0IHN9</accession>
<sequence length="149" mass="16375">MMHMTLYWSVEVTLLVDSWRTDSWPSYLLTLLACAVASVFYQYMEDRRIRLRSMSAAAATPPSNPSEPSPASPLIPKLSRLRRVNPAKLASSVLFGVNSAIGYLLMLAIMSFNGGVFLSIVAGLTVGYWLFRFSDEETSAAVENPCACA</sequence>
<dbReference type="AlphaFoldDB" id="A0A2I0IHN9"/>
<feature type="transmembrane region" description="Helical" evidence="7">
    <location>
        <begin position="89"/>
        <end position="109"/>
    </location>
</feature>
<dbReference type="PANTHER" id="PTHR12483">
    <property type="entry name" value="SOLUTE CARRIER FAMILY 31 COPPER TRANSPORTERS"/>
    <property type="match status" value="1"/>
</dbReference>
<evidence type="ECO:0000256" key="3">
    <source>
        <dbReference type="ARBA" id="ARBA00022692"/>
    </source>
</evidence>
<dbReference type="Pfam" id="PF04145">
    <property type="entry name" value="Ctr"/>
    <property type="match status" value="1"/>
</dbReference>
<dbReference type="InterPro" id="IPR007274">
    <property type="entry name" value="Cop_transporter"/>
</dbReference>
<dbReference type="GeneID" id="116216070"/>
<keyword evidence="3 7" id="KW-0812">Transmembrane</keyword>
<evidence type="ECO:0000256" key="5">
    <source>
        <dbReference type="ARBA" id="ARBA00022989"/>
    </source>
</evidence>
<evidence type="ECO:0000313" key="9">
    <source>
        <dbReference type="Proteomes" id="UP000233551"/>
    </source>
</evidence>
<comment type="subcellular location">
    <subcellularLocation>
        <location evidence="1 7">Membrane</location>
        <topology evidence="1 7">Multi-pass membrane protein</topology>
    </subcellularLocation>
</comment>
<evidence type="ECO:0000256" key="4">
    <source>
        <dbReference type="ARBA" id="ARBA00022796"/>
    </source>
</evidence>
<evidence type="ECO:0000256" key="1">
    <source>
        <dbReference type="ARBA" id="ARBA00004141"/>
    </source>
</evidence>
<dbReference type="GO" id="GO:0005375">
    <property type="term" value="F:copper ion transmembrane transporter activity"/>
    <property type="evidence" value="ECO:0007669"/>
    <property type="project" value="UniProtKB-UniRule"/>
</dbReference>
<keyword evidence="4 7" id="KW-0187">Copper transport</keyword>
<keyword evidence="9" id="KW-1185">Reference proteome</keyword>
<evidence type="ECO:0000313" key="8">
    <source>
        <dbReference type="EMBL" id="PKI43498.1"/>
    </source>
</evidence>
<reference evidence="8 9" key="1">
    <citation type="submission" date="2017-11" db="EMBL/GenBank/DDBJ databases">
        <title>De-novo sequencing of pomegranate (Punica granatum L.) genome.</title>
        <authorList>
            <person name="Akparov Z."/>
            <person name="Amiraslanov A."/>
            <person name="Hajiyeva S."/>
            <person name="Abbasov M."/>
            <person name="Kaur K."/>
            <person name="Hamwieh A."/>
            <person name="Solovyev V."/>
            <person name="Salamov A."/>
            <person name="Braich B."/>
            <person name="Kosarev P."/>
            <person name="Mahmoud A."/>
            <person name="Hajiyev E."/>
            <person name="Babayeva S."/>
            <person name="Izzatullayeva V."/>
            <person name="Mammadov A."/>
            <person name="Mammadov A."/>
            <person name="Sharifova S."/>
            <person name="Ojaghi J."/>
            <person name="Eynullazada K."/>
            <person name="Bayramov B."/>
            <person name="Abdulazimova A."/>
            <person name="Shahmuradov I."/>
        </authorList>
    </citation>
    <scope>NUCLEOTIDE SEQUENCE [LARGE SCALE GENOMIC DNA]</scope>
    <source>
        <strain evidence="9">cv. AG2017</strain>
        <tissue evidence="8">Leaf</tissue>
    </source>
</reference>